<keyword evidence="1" id="KW-0175">Coiled coil</keyword>
<feature type="coiled-coil region" evidence="1">
    <location>
        <begin position="185"/>
        <end position="269"/>
    </location>
</feature>
<dbReference type="RefSeq" id="WP_093473629.1">
    <property type="nucleotide sequence ID" value="NZ_FOUI01000003.1"/>
</dbReference>
<gene>
    <name evidence="2" type="ORF">SAMN05216217_103223</name>
</gene>
<sequence>MTQKPVLTEAVMFMADQGVAKQMLYPEFEALLDGMVSAPEFADETVEAVFLQINPRLQIRAAVFFLIDINQDGQVSKLWNMPLRQLAERAARGPDLGGGPIRLVCLGFAPTKEHRQHLWKPAQRAGKPDFVLIRDAVRSNSLGILGEDEEAARLLSSERLHLAAVESLYGDTSMPQTPGELQAEIEHLRDERQLHVQQIESLKSQLDELHEQIDGFRKQKAEEMRLIKERHSEHLHIVQGELMDVKNQLQEQQRINGTLKRDLARLQTRTTGDTD</sequence>
<evidence type="ECO:0000313" key="2">
    <source>
        <dbReference type="EMBL" id="SFM33658.1"/>
    </source>
</evidence>
<dbReference type="EMBL" id="FOUI01000003">
    <property type="protein sequence ID" value="SFM33658.1"/>
    <property type="molecule type" value="Genomic_DNA"/>
</dbReference>
<organism evidence="2 3">
    <name type="scientific">Halopseudomonas yangmingensis</name>
    <dbReference type="NCBI Taxonomy" id="1720063"/>
    <lineage>
        <taxon>Bacteria</taxon>
        <taxon>Pseudomonadati</taxon>
        <taxon>Pseudomonadota</taxon>
        <taxon>Gammaproteobacteria</taxon>
        <taxon>Pseudomonadales</taxon>
        <taxon>Pseudomonadaceae</taxon>
        <taxon>Halopseudomonas</taxon>
    </lineage>
</organism>
<evidence type="ECO:0000313" key="3">
    <source>
        <dbReference type="Proteomes" id="UP000243629"/>
    </source>
</evidence>
<proteinExistence type="predicted"/>
<dbReference type="AlphaFoldDB" id="A0A1I4Q0Q7"/>
<protein>
    <recommendedName>
        <fullName evidence="4">Chromosome segregation ATPase</fullName>
    </recommendedName>
</protein>
<evidence type="ECO:0008006" key="4">
    <source>
        <dbReference type="Google" id="ProtNLM"/>
    </source>
</evidence>
<dbReference type="OrthoDB" id="6189582at2"/>
<reference evidence="3" key="1">
    <citation type="submission" date="2016-10" db="EMBL/GenBank/DDBJ databases">
        <authorList>
            <person name="Varghese N."/>
            <person name="Submissions S."/>
        </authorList>
    </citation>
    <scope>NUCLEOTIDE SEQUENCE [LARGE SCALE GENOMIC DNA]</scope>
    <source>
        <strain evidence="3">DSM 24213</strain>
    </source>
</reference>
<evidence type="ECO:0000256" key="1">
    <source>
        <dbReference type="SAM" id="Coils"/>
    </source>
</evidence>
<dbReference type="Proteomes" id="UP000243629">
    <property type="component" value="Unassembled WGS sequence"/>
</dbReference>
<name>A0A1I4Q0Q7_9GAMM</name>
<accession>A0A1I4Q0Q7</accession>
<dbReference type="STRING" id="1720063.SAMN05216217_103223"/>
<keyword evidence="3" id="KW-1185">Reference proteome</keyword>